<protein>
    <submittedName>
        <fullName evidence="1">Uncharacterized protein</fullName>
    </submittedName>
</protein>
<dbReference type="AlphaFoldDB" id="A0AA86PVW2"/>
<reference evidence="2 3" key="2">
    <citation type="submission" date="2024-07" db="EMBL/GenBank/DDBJ databases">
        <authorList>
            <person name="Akdeniz Z."/>
        </authorList>
    </citation>
    <scope>NUCLEOTIDE SEQUENCE [LARGE SCALE GENOMIC DNA]</scope>
</reference>
<dbReference type="Proteomes" id="UP001642409">
    <property type="component" value="Unassembled WGS sequence"/>
</dbReference>
<keyword evidence="3" id="KW-1185">Reference proteome</keyword>
<evidence type="ECO:0000313" key="1">
    <source>
        <dbReference type="EMBL" id="CAI9946936.1"/>
    </source>
</evidence>
<evidence type="ECO:0000313" key="3">
    <source>
        <dbReference type="Proteomes" id="UP001642409"/>
    </source>
</evidence>
<dbReference type="Gene3D" id="2.160.20.110">
    <property type="match status" value="1"/>
</dbReference>
<evidence type="ECO:0000313" key="2">
    <source>
        <dbReference type="EMBL" id="CAL6093146.1"/>
    </source>
</evidence>
<name>A0AA86PVW2_9EUKA</name>
<dbReference type="EMBL" id="CAXDID020000454">
    <property type="protein sequence ID" value="CAL6093146.1"/>
    <property type="molecule type" value="Genomic_DNA"/>
</dbReference>
<reference evidence="1" key="1">
    <citation type="submission" date="2023-06" db="EMBL/GenBank/DDBJ databases">
        <authorList>
            <person name="Kurt Z."/>
        </authorList>
    </citation>
    <scope>NUCLEOTIDE SEQUENCE</scope>
</reference>
<organism evidence="1">
    <name type="scientific">Hexamita inflata</name>
    <dbReference type="NCBI Taxonomy" id="28002"/>
    <lineage>
        <taxon>Eukaryota</taxon>
        <taxon>Metamonada</taxon>
        <taxon>Diplomonadida</taxon>
        <taxon>Hexamitidae</taxon>
        <taxon>Hexamitinae</taxon>
        <taxon>Hexamita</taxon>
    </lineage>
</organism>
<sequence length="1273" mass="139482">MFCSILHFKQLSLSNLYTNCHNNILLDSNQYNFCQKSKSLNQVQLVNDINLIHKYNTQLFIYTDTVQQSAFDLQILNYDVKVFVLFGLCANQSVSDSHVNVSLHFEVFQGALLCVQCNITVQRCTLVFTATGRQLSGLLIEANKLVDISQSFIQFRFSGLNVSGIVNHVNITGANISICDCNLTGHNLISGGYSGYLSSLMSSVITVHISEMNVCVDNIPQLGNQSVSVTFNGSAVLRCDLCGLSKLIYGLCADALPHSQELNGMWQCVLPFIYASDQCVCAQGYVLEDDVCVNITQSIRSSSQQICQLKQNVTDAQTELARLDKSLEQNTSALKELVLASRSALEDYIKLNYSQLLLSWQTDVSALDGRIFGNATVLANDLKTSASALDKKLSQNSTELDWRIFNNVSALNASILDVQNDITKLTSDSAAFREEVTDNLSKIDSFVKQNVSSALDQINQKIGNQSTITKEIVQNLSQLSNQLVNVDQSIFQNTSQLQNQITILENLVMRPNTEVDAYVLDSRILGNVSILESRIIGNASALEQYLESNATALDMRIYNNVSAINLDILHVNNIIQGLSRSVSSLNLTMREDFTILRSNITSISSLTQIIDESVQLIKINVSALDSRISIMENMIVTNLTALESYIQQNATTLDLRIFNNVTNLYELFTTLQKTINDLTAQINCTNNINHQYVNNECVVQSCQITGQLRVNSVCRCANVNEIVENGSCKCPKNAFLKGSACVCPENAVLEGECKCVISGQTMNDGKCTCVIGQSLVDGRCQEIITVGTCQQSAHFQTFDINELTYSVGINNLSAGYVFGTKIIENAFIDVKDNIYPLFKSQNTFTNLKIQFQTHKVSDGSLIVSSISSAILKHMNIISKSGSELTVNTASQLNIFTNSLAGANITNLLVNLSFAPSIGNITLINNINGVFNISGYQVLGKYVSTQIVAMIGNNVNANVKVNQVSFKPSVYNVGNCSSYLFSTSSSIITISYLSIIIGDNSNNLLLGSIDTKYMQYYLFGGVIAYISGESMVSVNNLISDSYQKFSSNLVNMTGFLVGFAQSDRPRISINSICLQQSVNGTSQFYAFGLIGRNEVELTLQNCSVTLIADGQLNQFGFVGLQTKNSNVVISNLNTTMSVTSGSNIGSVFGYTYIINCYITNTSIFRGNLSAQVVGGFIGYSALSNATIINSMVRNTNISGEGYAGGFIGRIQDCYIYITNSTIQFTRIMSQGKSGLICVLEQMQHLRVIISSSSSYQNYINSVLEQDCAVLDHSC</sequence>
<proteinExistence type="predicted"/>
<gene>
    <name evidence="1" type="ORF">HINF_LOCUS34581</name>
    <name evidence="2" type="ORF">HINF_LOCUS66768</name>
</gene>
<comment type="caution">
    <text evidence="1">The sequence shown here is derived from an EMBL/GenBank/DDBJ whole genome shotgun (WGS) entry which is preliminary data.</text>
</comment>
<dbReference type="EMBL" id="CATOUU010000770">
    <property type="protein sequence ID" value="CAI9946936.1"/>
    <property type="molecule type" value="Genomic_DNA"/>
</dbReference>
<accession>A0AA86PVW2</accession>